<feature type="compositionally biased region" description="Basic and acidic residues" evidence="1">
    <location>
        <begin position="233"/>
        <end position="243"/>
    </location>
</feature>
<sequence length="382" mass="39413">MSLTVESVYSPSPIEGTPIDGTNEAGVQPTREDVLPGFAGDKTESSEAAVEDIMTTSEVSEDADAFFGEARDVQQAAKFHPSAAVEEATVAEGRPSEVSLGSESTSTAPVIQIDVHSAHGKLADPPPPESPTTKMLQPGIPMPVSADPTVPDPASVHDSPAESPRSPSSRSVVQHALSAVPPSLLSKLSHPSSLSGLFTPYSEASSGPSSPTLQDSIPTLEDEASKGTSTAAADKDGGRGKDEGEMESPIVSPLAASVEAVYNEDHDADLDADGDIDPDYVEGDVEETVIPTTAAILVPPHPDAPADVPIITETLDDPAPTVAAQAEEQAEVVQLVAEAEEMRAIETPAGMGAKELSPAPEDSSAEPLAPKDSAVKEGEWPR</sequence>
<feature type="compositionally biased region" description="Low complexity" evidence="1">
    <location>
        <begin position="181"/>
        <end position="197"/>
    </location>
</feature>
<dbReference type="AlphaFoldDB" id="K5W2S6"/>
<evidence type="ECO:0000256" key="1">
    <source>
        <dbReference type="SAM" id="MobiDB-lite"/>
    </source>
</evidence>
<proteinExistence type="predicted"/>
<name>K5W2S6_PHACS</name>
<feature type="region of interest" description="Disordered" evidence="1">
    <location>
        <begin position="84"/>
        <end position="280"/>
    </location>
</feature>
<keyword evidence="3" id="KW-1185">Reference proteome</keyword>
<evidence type="ECO:0000313" key="2">
    <source>
        <dbReference type="EMBL" id="EKM53425.1"/>
    </source>
</evidence>
<dbReference type="KEGG" id="pco:PHACADRAFT_259804"/>
<dbReference type="Proteomes" id="UP000008370">
    <property type="component" value="Unassembled WGS sequence"/>
</dbReference>
<protein>
    <submittedName>
        <fullName evidence="2">Uncharacterized protein</fullName>
    </submittedName>
</protein>
<feature type="compositionally biased region" description="Polar residues" evidence="1">
    <location>
        <begin position="99"/>
        <end position="109"/>
    </location>
</feature>
<dbReference type="GeneID" id="18917532"/>
<dbReference type="OrthoDB" id="2804229at2759"/>
<dbReference type="RefSeq" id="XP_007398117.1">
    <property type="nucleotide sequence ID" value="XM_007398055.1"/>
</dbReference>
<feature type="compositionally biased region" description="Basic and acidic residues" evidence="1">
    <location>
        <begin position="373"/>
        <end position="382"/>
    </location>
</feature>
<gene>
    <name evidence="2" type="ORF">PHACADRAFT_259804</name>
</gene>
<feature type="compositionally biased region" description="Low complexity" evidence="1">
    <location>
        <begin position="163"/>
        <end position="173"/>
    </location>
</feature>
<feature type="compositionally biased region" description="Polar residues" evidence="1">
    <location>
        <begin position="202"/>
        <end position="217"/>
    </location>
</feature>
<dbReference type="InParanoid" id="K5W2S6"/>
<evidence type="ECO:0000313" key="3">
    <source>
        <dbReference type="Proteomes" id="UP000008370"/>
    </source>
</evidence>
<accession>K5W2S6</accession>
<feature type="region of interest" description="Disordered" evidence="1">
    <location>
        <begin position="347"/>
        <end position="382"/>
    </location>
</feature>
<feature type="region of interest" description="Disordered" evidence="1">
    <location>
        <begin position="1"/>
        <end position="49"/>
    </location>
</feature>
<organism evidence="2 3">
    <name type="scientific">Phanerochaete carnosa (strain HHB-10118-sp)</name>
    <name type="common">White-rot fungus</name>
    <name type="synonym">Peniophora carnosa</name>
    <dbReference type="NCBI Taxonomy" id="650164"/>
    <lineage>
        <taxon>Eukaryota</taxon>
        <taxon>Fungi</taxon>
        <taxon>Dikarya</taxon>
        <taxon>Basidiomycota</taxon>
        <taxon>Agaricomycotina</taxon>
        <taxon>Agaricomycetes</taxon>
        <taxon>Polyporales</taxon>
        <taxon>Phanerochaetaceae</taxon>
        <taxon>Phanerochaete</taxon>
    </lineage>
</organism>
<feature type="compositionally biased region" description="Polar residues" evidence="1">
    <location>
        <begin position="1"/>
        <end position="10"/>
    </location>
</feature>
<feature type="compositionally biased region" description="Acidic residues" evidence="1">
    <location>
        <begin position="266"/>
        <end position="280"/>
    </location>
</feature>
<reference evidence="2 3" key="1">
    <citation type="journal article" date="2012" name="BMC Genomics">
        <title>Comparative genomics of the white-rot fungi, Phanerochaete carnosa and P. chrysosporium, to elucidate the genetic basis of the distinct wood types they colonize.</title>
        <authorList>
            <person name="Suzuki H."/>
            <person name="MacDonald J."/>
            <person name="Syed K."/>
            <person name="Salamov A."/>
            <person name="Hori C."/>
            <person name="Aerts A."/>
            <person name="Henrissat B."/>
            <person name="Wiebenga A."/>
            <person name="vanKuyk P.A."/>
            <person name="Barry K."/>
            <person name="Lindquist E."/>
            <person name="LaButti K."/>
            <person name="Lapidus A."/>
            <person name="Lucas S."/>
            <person name="Coutinho P."/>
            <person name="Gong Y."/>
            <person name="Samejima M."/>
            <person name="Mahadevan R."/>
            <person name="Abou-Zaid M."/>
            <person name="de Vries R.P."/>
            <person name="Igarashi K."/>
            <person name="Yadav J.S."/>
            <person name="Grigoriev I.V."/>
            <person name="Master E.R."/>
        </authorList>
    </citation>
    <scope>NUCLEOTIDE SEQUENCE [LARGE SCALE GENOMIC DNA]</scope>
    <source>
        <strain evidence="2 3">HHB-10118-sp</strain>
    </source>
</reference>
<dbReference type="EMBL" id="JH930474">
    <property type="protein sequence ID" value="EKM53425.1"/>
    <property type="molecule type" value="Genomic_DNA"/>
</dbReference>
<dbReference type="HOGENOM" id="CLU_723823_0_0_1"/>